<dbReference type="InterPro" id="IPR016185">
    <property type="entry name" value="PreATP-grasp_dom_sf"/>
</dbReference>
<dbReference type="Pfam" id="PF00289">
    <property type="entry name" value="Biotin_carb_N"/>
    <property type="match status" value="1"/>
</dbReference>
<sequence>MFKRIAVVNRGEAAVRLIRAVKELNAEYDYGIRTVALHTEAERRAMFVRQADEAVMLAKPEVGSAYLDYGVLEAALVASGADAVWVGWGFVAEDPKFADIVARLNITFIGPSAAAMRLLGDKVEAKLLAEKVGVPVAPWSGGPVETRADARRHAAAIGYPLIIKARSGGGGRGIRKVFAEDELELALERTQGEAERSFGDPVVFIERLVTDARHVEVQVIADNHGNVWAPGVRDCSIQRRNQKVIEESSSPLLTKEQADHLRAVSAELVRAAGYAGAGTVEYLYQPEQKIFTFLEVNTRLQVEHPITEFTTGIDLVKLQILVADGDALEGECPAEFGHAVEARLNAEDADNGFAPAPGSVELLKFPLGSGIRVDTGIAQGDVIPPDYDSMVAKVIAWGRDRSEAFARLRNALRETTVVIDGGTTTKSFLLGLLDKEEVMSASADTGWLDRTDAGTPAGPTVTADVAIIAAAIDAYDAEEARERAAFLSSARGGRPRASHTVGRTVELSYQGQAYKLGVGQIGPHRYQVDGDSGDLQVDLERLGQYESRLTLGDRRFSVVTVAGAAHFLVEVDGISHQISQDEAGLVRAPAPAVVVAVPVAVGDEVEAGQTLVVLESMKMETAVRSPYAGTVREVLASVNGQVDSGAALLRVDQAGEQKASSQTARVEFRTVPSVEGESASCRALARLSELSALITGFDVGAPRARVLLADYERLRSAVPREDTAVLEAELALLNTFADICELSRNRPTMDEENTDERVHSPREHFHSFLHSLDSDVQGLPEAFRSKLSRALRHYDADAAEGRTPELEEAVYRVFLALQRIENQVPVIAALLDHWLTDTAAQPSSDIGEVLERLIVATQARYPVIGDVARNLRFHLFDAPQIRRARDQVYDGVRGSLQYLTENPDAPDYVARMRKVVDVEEPLIDLLGDVVDPDALLEAMTRQYYGIHQFEDVHAFDRDGYRFVTGAFALSGIDQHVIATHTDRFRLHSVLSTIGGIAEFAPGTHVVDVYVYWPDAPVRDDELSASLRNIVAGHTYSGMWRRITLTVYGSGTARQITLRPTSEGSEPLVEDVVIRDMHPLTGQRLDLWRLKNFDGTRLPATAGTYLFHLTAKDNPSDERLMALAEIRGVTTQLDEHGNVVAVPEIERTVAACLDGIRRAQSLRGRKRLDANRVTLYVWPVLDVPDDRLATIARHIAPSTIGAGLEEITLIARLKNGPTSTPRDVAIRFSYRSGAGIVAKITDKPTEPLRPLDEYTQKVQRSQARGTVYPYELIPLLTGTDGSFTEYDVDASGALTPVERPYGHNTAGIITGLVTTRTERYPDGITRVALFGDPTKALGTVAEAECSRIVAAIDLAEQLGAPVEWFALSSGATISMSTGTENMDWVSRGLRRIITFTQGGGEINIIVAGINVGAQPYWNAEATMLAHTKGILVMTPDSAMVLTGKQSLDYSGGVSAEDNFGIGGYDRVMGPNGQAQYWAPNLRAAVDVLFVHYEHAYTAPGERFPRRATTTDPTDRDVRSYPHVHPASDFTTVGDIFSSVTNPDRKKPFDIRTIMRAVVDQDHSVLERWADMADADTSVVFDAHLAGIPVSVIGIESRAIPRKGWFPADGPDQWTSGTLFPSSSKKTARAINAVSGSRPIVVLANLSGFDGSPESLRNIQLEYGAEIGRAIVNFDGPIVFCVVSRYHGGAFVVFSGALNDNMEVLAVEGSFASVLGGAPAAAVVFTRDVNARTAADPAVKELEAKLTAAETDADRAHLRVELATKKADIRNAKLGEVAAEFEAIHNIQRAQTVGSVHHIVPAAELRPQLIAAIERGMARTCGAPEVVDEFMRHYLSDLAASGSAASAIQR</sequence>
<evidence type="ECO:0000256" key="1">
    <source>
        <dbReference type="ARBA" id="ARBA00001953"/>
    </source>
</evidence>
<dbReference type="InterPro" id="IPR011054">
    <property type="entry name" value="Rudment_hybrid_motif"/>
</dbReference>
<dbReference type="EMBL" id="CP147846">
    <property type="protein sequence ID" value="WXG69900.1"/>
    <property type="molecule type" value="Genomic_DNA"/>
</dbReference>
<dbReference type="InterPro" id="IPR005482">
    <property type="entry name" value="Biotin_COase_C"/>
</dbReference>
<accession>A0ABZ2PL42</accession>
<dbReference type="PROSITE" id="PS50975">
    <property type="entry name" value="ATP_GRASP"/>
    <property type="match status" value="1"/>
</dbReference>
<feature type="domain" description="CoA carboxyltransferase C-terminal" evidence="16">
    <location>
        <begin position="1533"/>
        <end position="1813"/>
    </location>
</feature>
<dbReference type="GO" id="GO:0016740">
    <property type="term" value="F:transferase activity"/>
    <property type="evidence" value="ECO:0007669"/>
    <property type="project" value="UniProtKB-KW"/>
</dbReference>
<dbReference type="InterPro" id="IPR000089">
    <property type="entry name" value="Biotin_lipoyl"/>
</dbReference>
<dbReference type="SUPFAM" id="SSF52440">
    <property type="entry name" value="PreATP-grasp domain"/>
    <property type="match status" value="1"/>
</dbReference>
<keyword evidence="4" id="KW-0436">Ligase</keyword>
<keyword evidence="17" id="KW-0808">Transferase</keyword>
<evidence type="ECO:0000259" key="15">
    <source>
        <dbReference type="PROSITE" id="PS50979"/>
    </source>
</evidence>
<keyword evidence="9" id="KW-0275">Fatty acid biosynthesis</keyword>
<keyword evidence="10" id="KW-0092">Biotin</keyword>
<reference evidence="17 18" key="1">
    <citation type="submission" date="2024-03" db="EMBL/GenBank/DDBJ databases">
        <title>Natural products discovery in diverse microorganisms through a two-stage MS feature dereplication strategy.</title>
        <authorList>
            <person name="Zhang R."/>
        </authorList>
    </citation>
    <scope>NUCLEOTIDE SEQUENCE [LARGE SCALE GENOMIC DNA]</scope>
    <source>
        <strain evidence="17 18">18930</strain>
    </source>
</reference>
<feature type="region of interest" description="Disordered" evidence="12">
    <location>
        <begin position="1502"/>
        <end position="1521"/>
    </location>
</feature>
<dbReference type="Pfam" id="PF08326">
    <property type="entry name" value="ACC_central"/>
    <property type="match status" value="1"/>
</dbReference>
<dbReference type="SUPFAM" id="SSF56059">
    <property type="entry name" value="Glutathione synthetase ATP-binding domain-like"/>
    <property type="match status" value="1"/>
</dbReference>
<evidence type="ECO:0000256" key="7">
    <source>
        <dbReference type="ARBA" id="ARBA00022840"/>
    </source>
</evidence>
<dbReference type="PANTHER" id="PTHR18866">
    <property type="entry name" value="CARBOXYLASE:PYRUVATE/ACETYL-COA/PROPIONYL-COA CARBOXYLASE"/>
    <property type="match status" value="1"/>
</dbReference>
<dbReference type="SMART" id="SM00878">
    <property type="entry name" value="Biotin_carb_C"/>
    <property type="match status" value="1"/>
</dbReference>
<evidence type="ECO:0000256" key="3">
    <source>
        <dbReference type="ARBA" id="ARBA00022516"/>
    </source>
</evidence>
<organism evidence="17 18">
    <name type="scientific">Rhodococcus sovatensis</name>
    <dbReference type="NCBI Taxonomy" id="1805840"/>
    <lineage>
        <taxon>Bacteria</taxon>
        <taxon>Bacillati</taxon>
        <taxon>Actinomycetota</taxon>
        <taxon>Actinomycetes</taxon>
        <taxon>Mycobacteriales</taxon>
        <taxon>Nocardiaceae</taxon>
        <taxon>Rhodococcus</taxon>
    </lineage>
</organism>
<dbReference type="Gene3D" id="3.90.226.10">
    <property type="entry name" value="2-enoyl-CoA Hydratase, Chain A, domain 1"/>
    <property type="match status" value="2"/>
</dbReference>
<evidence type="ECO:0000256" key="12">
    <source>
        <dbReference type="SAM" id="MobiDB-lite"/>
    </source>
</evidence>
<dbReference type="PROSITE" id="PS00867">
    <property type="entry name" value="CPSASE_2"/>
    <property type="match status" value="1"/>
</dbReference>
<dbReference type="Pfam" id="PF02785">
    <property type="entry name" value="Biotin_carb_C"/>
    <property type="match status" value="1"/>
</dbReference>
<dbReference type="EC" id="6.3.4.14" evidence="2"/>
<dbReference type="Pfam" id="PF01039">
    <property type="entry name" value="Carboxyl_trans"/>
    <property type="match status" value="1"/>
</dbReference>
<evidence type="ECO:0000313" key="17">
    <source>
        <dbReference type="EMBL" id="WXG69900.1"/>
    </source>
</evidence>
<evidence type="ECO:0000256" key="10">
    <source>
        <dbReference type="ARBA" id="ARBA00023267"/>
    </source>
</evidence>
<name>A0ABZ2PL42_9NOCA</name>
<dbReference type="Pfam" id="PF00364">
    <property type="entry name" value="Biotin_lipoyl"/>
    <property type="match status" value="1"/>
</dbReference>
<dbReference type="PROSITE" id="PS50989">
    <property type="entry name" value="COA_CT_CTER"/>
    <property type="match status" value="1"/>
</dbReference>
<dbReference type="PROSITE" id="PS50968">
    <property type="entry name" value="BIOTINYL_LIPOYL"/>
    <property type="match status" value="1"/>
</dbReference>
<dbReference type="InterPro" id="IPR011053">
    <property type="entry name" value="Single_hybrid_motif"/>
</dbReference>
<evidence type="ECO:0000256" key="6">
    <source>
        <dbReference type="ARBA" id="ARBA00022832"/>
    </source>
</evidence>
<protein>
    <recommendedName>
        <fullName evidence="2">biotin carboxylase</fullName>
        <ecNumber evidence="2">6.3.4.14</ecNumber>
    </recommendedName>
</protein>
<dbReference type="SUPFAM" id="SSF51246">
    <property type="entry name" value="Rudiment single hybrid motif"/>
    <property type="match status" value="1"/>
</dbReference>
<dbReference type="InterPro" id="IPR050856">
    <property type="entry name" value="Biotin_carboxylase_complex"/>
</dbReference>
<dbReference type="InterPro" id="IPR011761">
    <property type="entry name" value="ATP-grasp"/>
</dbReference>
<keyword evidence="5 11" id="KW-0547">Nucleotide-binding</keyword>
<dbReference type="SUPFAM" id="SSF51230">
    <property type="entry name" value="Single hybrid motif"/>
    <property type="match status" value="1"/>
</dbReference>
<keyword evidence="6" id="KW-0276">Fatty acid metabolism</keyword>
<keyword evidence="8" id="KW-0443">Lipid metabolism</keyword>
<dbReference type="InterPro" id="IPR005479">
    <property type="entry name" value="CPAse_ATP-bd"/>
</dbReference>
<dbReference type="InterPro" id="IPR005481">
    <property type="entry name" value="BC-like_N"/>
</dbReference>
<dbReference type="PROSITE" id="PS50979">
    <property type="entry name" value="BC"/>
    <property type="match status" value="1"/>
</dbReference>
<evidence type="ECO:0000256" key="5">
    <source>
        <dbReference type="ARBA" id="ARBA00022741"/>
    </source>
</evidence>
<feature type="domain" description="Lipoyl-binding" evidence="13">
    <location>
        <begin position="569"/>
        <end position="652"/>
    </location>
</feature>
<dbReference type="InterPro" id="IPR013537">
    <property type="entry name" value="AcCoA_COase_cen"/>
</dbReference>
<keyword evidence="18" id="KW-1185">Reference proteome</keyword>
<evidence type="ECO:0000259" key="13">
    <source>
        <dbReference type="PROSITE" id="PS50968"/>
    </source>
</evidence>
<evidence type="ECO:0000256" key="4">
    <source>
        <dbReference type="ARBA" id="ARBA00022598"/>
    </source>
</evidence>
<dbReference type="Gene3D" id="2.40.50.100">
    <property type="match status" value="1"/>
</dbReference>
<dbReference type="PANTHER" id="PTHR18866:SF33">
    <property type="entry name" value="METHYLCROTONOYL-COA CARBOXYLASE SUBUNIT ALPHA, MITOCHONDRIAL-RELATED"/>
    <property type="match status" value="1"/>
</dbReference>
<dbReference type="Gene3D" id="3.30.470.20">
    <property type="entry name" value="ATP-grasp fold, B domain"/>
    <property type="match status" value="1"/>
</dbReference>
<feature type="domain" description="Biotin carboxylation" evidence="15">
    <location>
        <begin position="1"/>
        <end position="453"/>
    </location>
</feature>
<dbReference type="InterPro" id="IPR011763">
    <property type="entry name" value="COA_CT_C"/>
</dbReference>
<evidence type="ECO:0000256" key="8">
    <source>
        <dbReference type="ARBA" id="ARBA00023098"/>
    </source>
</evidence>
<comment type="cofactor">
    <cofactor evidence="1">
        <name>biotin</name>
        <dbReference type="ChEBI" id="CHEBI:57586"/>
    </cofactor>
</comment>
<evidence type="ECO:0000259" key="16">
    <source>
        <dbReference type="PROSITE" id="PS50989"/>
    </source>
</evidence>
<evidence type="ECO:0000256" key="11">
    <source>
        <dbReference type="PROSITE-ProRule" id="PRU00409"/>
    </source>
</evidence>
<dbReference type="CDD" id="cd06850">
    <property type="entry name" value="biotinyl_domain"/>
    <property type="match status" value="1"/>
</dbReference>
<dbReference type="InterPro" id="IPR029045">
    <property type="entry name" value="ClpP/crotonase-like_dom_sf"/>
</dbReference>
<feature type="domain" description="ATP-grasp" evidence="14">
    <location>
        <begin position="126"/>
        <end position="324"/>
    </location>
</feature>
<gene>
    <name evidence="17" type="ORF">WDS16_04960</name>
</gene>
<evidence type="ECO:0000256" key="9">
    <source>
        <dbReference type="ARBA" id="ARBA00023160"/>
    </source>
</evidence>
<dbReference type="InterPro" id="IPR011764">
    <property type="entry name" value="Biotin_carboxylation_dom"/>
</dbReference>
<evidence type="ECO:0000256" key="2">
    <source>
        <dbReference type="ARBA" id="ARBA00013263"/>
    </source>
</evidence>
<keyword evidence="7 11" id="KW-0067">ATP-binding</keyword>
<keyword evidence="3" id="KW-0444">Lipid biosynthesis</keyword>
<dbReference type="Pfam" id="PF02786">
    <property type="entry name" value="CPSase_L_D2"/>
    <property type="match status" value="1"/>
</dbReference>
<evidence type="ECO:0000259" key="14">
    <source>
        <dbReference type="PROSITE" id="PS50975"/>
    </source>
</evidence>
<evidence type="ECO:0000313" key="18">
    <source>
        <dbReference type="Proteomes" id="UP001432000"/>
    </source>
</evidence>
<dbReference type="InterPro" id="IPR034733">
    <property type="entry name" value="AcCoA_carboxyl_beta"/>
</dbReference>
<dbReference type="SUPFAM" id="SSF52096">
    <property type="entry name" value="ClpP/crotonase"/>
    <property type="match status" value="2"/>
</dbReference>
<proteinExistence type="predicted"/>
<dbReference type="Proteomes" id="UP001432000">
    <property type="component" value="Chromosome"/>
</dbReference>